<feature type="compositionally biased region" description="Low complexity" evidence="1">
    <location>
        <begin position="64"/>
        <end position="76"/>
    </location>
</feature>
<feature type="compositionally biased region" description="Polar residues" evidence="1">
    <location>
        <begin position="98"/>
        <end position="116"/>
    </location>
</feature>
<gene>
    <name evidence="3" type="ORF">SNE40_004265</name>
</gene>
<dbReference type="EMBL" id="JAZGQO010000002">
    <property type="protein sequence ID" value="KAK6192868.1"/>
    <property type="molecule type" value="Genomic_DNA"/>
</dbReference>
<name>A0AAN8KDF8_PATCE</name>
<feature type="compositionally biased region" description="Basic residues" evidence="1">
    <location>
        <begin position="122"/>
        <end position="288"/>
    </location>
</feature>
<comment type="caution">
    <text evidence="3">The sequence shown here is derived from an EMBL/GenBank/DDBJ whole genome shotgun (WGS) entry which is preliminary data.</text>
</comment>
<feature type="domain" description="Small acidic protein-like" evidence="2">
    <location>
        <begin position="438"/>
        <end position="507"/>
    </location>
</feature>
<evidence type="ECO:0000313" key="3">
    <source>
        <dbReference type="EMBL" id="KAK6192868.1"/>
    </source>
</evidence>
<organism evidence="3 4">
    <name type="scientific">Patella caerulea</name>
    <name type="common">Rayed Mediterranean limpet</name>
    <dbReference type="NCBI Taxonomy" id="87958"/>
    <lineage>
        <taxon>Eukaryota</taxon>
        <taxon>Metazoa</taxon>
        <taxon>Spiralia</taxon>
        <taxon>Lophotrochozoa</taxon>
        <taxon>Mollusca</taxon>
        <taxon>Gastropoda</taxon>
        <taxon>Patellogastropoda</taxon>
        <taxon>Patelloidea</taxon>
        <taxon>Patellidae</taxon>
        <taxon>Patella</taxon>
    </lineage>
</organism>
<evidence type="ECO:0000259" key="2">
    <source>
        <dbReference type="Pfam" id="PF15477"/>
    </source>
</evidence>
<feature type="compositionally biased region" description="Basic and acidic residues" evidence="1">
    <location>
        <begin position="80"/>
        <end position="96"/>
    </location>
</feature>
<dbReference type="Pfam" id="PF15477">
    <property type="entry name" value="SMAP"/>
    <property type="match status" value="1"/>
</dbReference>
<feature type="region of interest" description="Disordered" evidence="1">
    <location>
        <begin position="20"/>
        <end position="320"/>
    </location>
</feature>
<feature type="compositionally biased region" description="Basic and acidic residues" evidence="1">
    <location>
        <begin position="350"/>
        <end position="360"/>
    </location>
</feature>
<feature type="compositionally biased region" description="Basic and acidic residues" evidence="1">
    <location>
        <begin position="20"/>
        <end position="34"/>
    </location>
</feature>
<evidence type="ECO:0000256" key="1">
    <source>
        <dbReference type="SAM" id="MobiDB-lite"/>
    </source>
</evidence>
<protein>
    <recommendedName>
        <fullName evidence="2">Small acidic protein-like domain-containing protein</fullName>
    </recommendedName>
</protein>
<dbReference type="PANTHER" id="PTHR22426:SF2">
    <property type="entry name" value="ARGININE_SERINE-RICH COILED-COIL PROTEIN 2"/>
    <property type="match status" value="1"/>
</dbReference>
<dbReference type="AlphaFoldDB" id="A0AAN8KDF8"/>
<reference evidence="3 4" key="1">
    <citation type="submission" date="2024-01" db="EMBL/GenBank/DDBJ databases">
        <title>The genome of the rayed Mediterranean limpet Patella caerulea (Linnaeus, 1758).</title>
        <authorList>
            <person name="Anh-Thu Weber A."/>
            <person name="Halstead-Nussloch G."/>
        </authorList>
    </citation>
    <scope>NUCLEOTIDE SEQUENCE [LARGE SCALE GENOMIC DNA]</scope>
    <source>
        <strain evidence="3">AATW-2023a</strain>
        <tissue evidence="3">Whole specimen</tissue>
    </source>
</reference>
<dbReference type="InterPro" id="IPR028124">
    <property type="entry name" value="SMAP_dom"/>
</dbReference>
<evidence type="ECO:0000313" key="4">
    <source>
        <dbReference type="Proteomes" id="UP001347796"/>
    </source>
</evidence>
<accession>A0AAN8KDF8</accession>
<proteinExistence type="predicted"/>
<keyword evidence="4" id="KW-1185">Reference proteome</keyword>
<sequence>MDSKLKAKSLEEEWASFEKLIDGEKMSDTAEKNEAGTSDGNVLKRKFSEGASGTSESYAFEIQSSSSSCSSSRSNSVEPVSEKLPESKHTGDKESASHLPSQFRSRKNLFQDSGRGSSTSRSRSRSLSPRRSKKSKDKRSRSHSRDKRSRSRDRHRDRKSHKKEKRRHRSSSRDRKSRSHSRKRSSSRHRSPHSKRSRSRSKDRKRTRDRKSSRDRHRHRSKDRSHRRRKHSSKSPRRRSSRSPRRRSSRSPRRRSSRSPRRNSRSPRRNSRSPRRHKSRSPRRRSSRSRSYSPRTFKNVPVDSYQKKLMGTLAKSSKPLTFREKMRQDLLKASKMLSDQADKGLLMDGKTSDTGKDKFRNLSSSSSTEGSNVTPQMALLQTMAAMHQKAQEMTGVTVPKYYNPAAVNPLKYAEQFQKRKLLWSKNKEKKEEKGGEHWQGTAFQADNDGKISAKFRKLMGMKEDDPITDEALTEEQKIKREEIFNRLDKDYEFARMSTHTHRGVGLGFASQGMSIPQFPQP</sequence>
<feature type="region of interest" description="Disordered" evidence="1">
    <location>
        <begin position="342"/>
        <end position="373"/>
    </location>
</feature>
<dbReference type="Proteomes" id="UP001347796">
    <property type="component" value="Unassembled WGS sequence"/>
</dbReference>
<dbReference type="PANTHER" id="PTHR22426">
    <property type="entry name" value="ARGININE_SERINE-RICH COILED-COIL PROTEIN 2"/>
    <property type="match status" value="1"/>
</dbReference>